<dbReference type="Proteomes" id="UP000554342">
    <property type="component" value="Unassembled WGS sequence"/>
</dbReference>
<evidence type="ECO:0000256" key="1">
    <source>
        <dbReference type="SAM" id="MobiDB-lite"/>
    </source>
</evidence>
<reference evidence="2 3" key="1">
    <citation type="submission" date="2020-08" db="EMBL/GenBank/DDBJ databases">
        <title>Genomic Encyclopedia of Type Strains, Phase IV (KMG-IV): sequencing the most valuable type-strain genomes for metagenomic binning, comparative biology and taxonomic classification.</title>
        <authorList>
            <person name="Goeker M."/>
        </authorList>
    </citation>
    <scope>NUCLEOTIDE SEQUENCE [LARGE SCALE GENOMIC DNA]</scope>
    <source>
        <strain evidence="2 3">DSM 27203</strain>
    </source>
</reference>
<dbReference type="AlphaFoldDB" id="A0A840Z1W1"/>
<keyword evidence="3" id="KW-1185">Reference proteome</keyword>
<feature type="compositionally biased region" description="Basic and acidic residues" evidence="1">
    <location>
        <begin position="46"/>
        <end position="58"/>
    </location>
</feature>
<dbReference type="EMBL" id="JACIJI010000005">
    <property type="protein sequence ID" value="MBB5719672.1"/>
    <property type="molecule type" value="Genomic_DNA"/>
</dbReference>
<feature type="region of interest" description="Disordered" evidence="1">
    <location>
        <begin position="46"/>
        <end position="70"/>
    </location>
</feature>
<evidence type="ECO:0000313" key="3">
    <source>
        <dbReference type="Proteomes" id="UP000554342"/>
    </source>
</evidence>
<accession>A0A840Z1W1</accession>
<dbReference type="RefSeq" id="WP_184004715.1">
    <property type="nucleotide sequence ID" value="NZ_BAABIF010000030.1"/>
</dbReference>
<organism evidence="2 3">
    <name type="scientific">Stakelama sediminis</name>
    <dbReference type="NCBI Taxonomy" id="463200"/>
    <lineage>
        <taxon>Bacteria</taxon>
        <taxon>Pseudomonadati</taxon>
        <taxon>Pseudomonadota</taxon>
        <taxon>Alphaproteobacteria</taxon>
        <taxon>Sphingomonadales</taxon>
        <taxon>Sphingomonadaceae</taxon>
        <taxon>Stakelama</taxon>
    </lineage>
</organism>
<feature type="compositionally biased region" description="Basic and acidic residues" evidence="1">
    <location>
        <begin position="1"/>
        <end position="11"/>
    </location>
</feature>
<proteinExistence type="predicted"/>
<name>A0A840Z1W1_9SPHN</name>
<gene>
    <name evidence="2" type="ORF">FHR23_002620</name>
</gene>
<protein>
    <submittedName>
        <fullName evidence="2">Uncharacterized protein</fullName>
    </submittedName>
</protein>
<feature type="region of interest" description="Disordered" evidence="1">
    <location>
        <begin position="1"/>
        <end position="21"/>
    </location>
</feature>
<feature type="compositionally biased region" description="Low complexity" evidence="1">
    <location>
        <begin position="12"/>
        <end position="21"/>
    </location>
</feature>
<evidence type="ECO:0000313" key="2">
    <source>
        <dbReference type="EMBL" id="MBB5719672.1"/>
    </source>
</evidence>
<sequence length="70" mass="7447">MTEAETFRARADAAGAEAAASDLANVRDRLLRSQAAWAAMATRSERVAKERARNEAEKAQAAQDSAPAES</sequence>
<comment type="caution">
    <text evidence="2">The sequence shown here is derived from an EMBL/GenBank/DDBJ whole genome shotgun (WGS) entry which is preliminary data.</text>
</comment>